<feature type="signal peptide" evidence="10">
    <location>
        <begin position="1"/>
        <end position="18"/>
    </location>
</feature>
<keyword evidence="4" id="KW-0297">G-protein coupled receptor</keyword>
<evidence type="ECO:0000256" key="3">
    <source>
        <dbReference type="ARBA" id="ARBA00022989"/>
    </source>
</evidence>
<dbReference type="InterPro" id="IPR017978">
    <property type="entry name" value="GPCR_3_C"/>
</dbReference>
<evidence type="ECO:0000256" key="2">
    <source>
        <dbReference type="ARBA" id="ARBA00022692"/>
    </source>
</evidence>
<dbReference type="InterPro" id="IPR001828">
    <property type="entry name" value="ANF_lig-bd_rcpt"/>
</dbReference>
<dbReference type="CDD" id="cd15047">
    <property type="entry name" value="7tmC_GABA-B-like"/>
    <property type="match status" value="1"/>
</dbReference>
<feature type="transmembrane region" description="Helical" evidence="9">
    <location>
        <begin position="441"/>
        <end position="462"/>
    </location>
</feature>
<dbReference type="InterPro" id="IPR002455">
    <property type="entry name" value="GPCR3_GABA-B"/>
</dbReference>
<evidence type="ECO:0000256" key="5">
    <source>
        <dbReference type="ARBA" id="ARBA00023136"/>
    </source>
</evidence>
<evidence type="ECO:0000256" key="7">
    <source>
        <dbReference type="ARBA" id="ARBA00023180"/>
    </source>
</evidence>
<proteinExistence type="predicted"/>
<feature type="transmembrane region" description="Helical" evidence="9">
    <location>
        <begin position="408"/>
        <end position="429"/>
    </location>
</feature>
<organism evidence="12 13">
    <name type="scientific">Saccoglossus kowalevskii</name>
    <name type="common">Acorn worm</name>
    <dbReference type="NCBI Taxonomy" id="10224"/>
    <lineage>
        <taxon>Eukaryota</taxon>
        <taxon>Metazoa</taxon>
        <taxon>Hemichordata</taxon>
        <taxon>Enteropneusta</taxon>
        <taxon>Harrimaniidae</taxon>
        <taxon>Saccoglossus</taxon>
    </lineage>
</organism>
<evidence type="ECO:0000256" key="4">
    <source>
        <dbReference type="ARBA" id="ARBA00023040"/>
    </source>
</evidence>
<dbReference type="RefSeq" id="XP_006811622.1">
    <property type="nucleotide sequence ID" value="XM_006811559.1"/>
</dbReference>
<dbReference type="PANTHER" id="PTHR10519">
    <property type="entry name" value="GABA-B RECEPTOR"/>
    <property type="match status" value="1"/>
</dbReference>
<sequence>MGTVLLLCLLFWASPCSPTIPLYLGGFFPLHLQYMAQLLDSANLAVEHVNDNDDVLFDYELILLFNNTQGTTGVAMDALFYQLFNPPTKIMFVGPMMSSNAEVTAELTGLWNIVQVSYAGSAPSLSNRVKYPYYFRTLPAMDGFNAAILAFIKTFNWYRIGIIYEPAEPYTSTIHDLLLRVSHANITIACIESIPDDPAQRIIHLKNKDARIIIGIFSPEMGANIFCEAYKHGIYGPKYVWIILGIFGPEWWIRDADLLDCTTDEMNAAVRGYFAISWATWSLDTGPTISGKGPVAFTEGGDRKGVLAIEQNIDSVEVEIGRYYADSDDIVWSFTADEIWQTHGGQPPADEDTTVTTVYHITVSTSASYIMSILSVCGVLTAMGFLVFNCTNRKKRVIKMSSPNINNVMVCGCVLTYSSVVCFVLDRGLLSRDGFLHVCRARPWILSLGFTLAYGAMFSKTWRVYTVFTNKTPKRKAVKDQQLFTMLAVMVAIDIAILVAWQLVHPLIIIETEVNTVVRETDDTVWNDVYIIQSCSTINSRNFIIVSYTYKGLLLIFGTFLTWQIRSVTIPGLNDSKYVGLSLYSVVIISVIGVPISLVLEENVNALSIIISAFILFCTTMTLLLVFVPKVMAVRRGDDGMGAAVNDASILDDETTQNSQRRVNTVATMTTE</sequence>
<evidence type="ECO:0000256" key="9">
    <source>
        <dbReference type="SAM" id="Phobius"/>
    </source>
</evidence>
<evidence type="ECO:0000313" key="12">
    <source>
        <dbReference type="Proteomes" id="UP000694865"/>
    </source>
</evidence>
<feature type="transmembrane region" description="Helical" evidence="9">
    <location>
        <begin position="483"/>
        <end position="504"/>
    </location>
</feature>
<dbReference type="CDD" id="cd06366">
    <property type="entry name" value="PBP1_GABAb_receptor"/>
    <property type="match status" value="1"/>
</dbReference>
<evidence type="ECO:0000256" key="1">
    <source>
        <dbReference type="ARBA" id="ARBA00004141"/>
    </source>
</evidence>
<keyword evidence="10" id="KW-0732">Signal</keyword>
<dbReference type="Pfam" id="PF00003">
    <property type="entry name" value="7tm_3"/>
    <property type="match status" value="1"/>
</dbReference>
<evidence type="ECO:0000313" key="13">
    <source>
        <dbReference type="RefSeq" id="XP_006811622.1"/>
    </source>
</evidence>
<protein>
    <submittedName>
        <fullName evidence="13">Gamma-aminobutyric acid type B receptor subunit 2-like</fullName>
    </submittedName>
</protein>
<dbReference type="Gene3D" id="3.40.50.2300">
    <property type="match status" value="1"/>
</dbReference>
<reference evidence="13" key="1">
    <citation type="submission" date="2025-08" db="UniProtKB">
        <authorList>
            <consortium name="RefSeq"/>
        </authorList>
    </citation>
    <scope>IDENTIFICATION</scope>
    <source>
        <tissue evidence="13">Testes</tissue>
    </source>
</reference>
<keyword evidence="3 9" id="KW-1133">Transmembrane helix</keyword>
<evidence type="ECO:0000259" key="11">
    <source>
        <dbReference type="PROSITE" id="PS50259"/>
    </source>
</evidence>
<dbReference type="PROSITE" id="PS50259">
    <property type="entry name" value="G_PROTEIN_RECEP_F3_4"/>
    <property type="match status" value="1"/>
</dbReference>
<feature type="domain" description="G-protein coupled receptors family 3 profile" evidence="11">
    <location>
        <begin position="438"/>
        <end position="634"/>
    </location>
</feature>
<evidence type="ECO:0000256" key="6">
    <source>
        <dbReference type="ARBA" id="ARBA00023170"/>
    </source>
</evidence>
<feature type="chain" id="PRO_5046061295" evidence="10">
    <location>
        <begin position="19"/>
        <end position="672"/>
    </location>
</feature>
<dbReference type="PANTHER" id="PTHR10519:SF74">
    <property type="entry name" value="GAMMA-AMINOBUTYRIC ACID TYPE B RECEPTOR SUBUNIT 2"/>
    <property type="match status" value="1"/>
</dbReference>
<feature type="transmembrane region" description="Helical" evidence="9">
    <location>
        <begin position="548"/>
        <end position="566"/>
    </location>
</feature>
<keyword evidence="2 9" id="KW-0812">Transmembrane</keyword>
<dbReference type="InterPro" id="IPR028082">
    <property type="entry name" value="Peripla_BP_I"/>
</dbReference>
<comment type="subcellular location">
    <subcellularLocation>
        <location evidence="1">Membrane</location>
        <topology evidence="1">Multi-pass membrane protein</topology>
    </subcellularLocation>
</comment>
<keyword evidence="5 9" id="KW-0472">Membrane</keyword>
<keyword evidence="6" id="KW-0675">Receptor</keyword>
<gene>
    <name evidence="13" type="primary">LOC102807039</name>
</gene>
<keyword evidence="7" id="KW-0325">Glycoprotein</keyword>
<dbReference type="SUPFAM" id="SSF53822">
    <property type="entry name" value="Periplasmic binding protein-like I"/>
    <property type="match status" value="1"/>
</dbReference>
<keyword evidence="12" id="KW-1185">Reference proteome</keyword>
<evidence type="ECO:0000256" key="8">
    <source>
        <dbReference type="ARBA" id="ARBA00023224"/>
    </source>
</evidence>
<name>A0ABM0LV31_SACKO</name>
<keyword evidence="8" id="KW-0807">Transducer</keyword>
<feature type="transmembrane region" description="Helical" evidence="9">
    <location>
        <begin position="369"/>
        <end position="388"/>
    </location>
</feature>
<accession>A0ABM0LV31</accession>
<dbReference type="Pfam" id="PF01094">
    <property type="entry name" value="ANF_receptor"/>
    <property type="match status" value="1"/>
</dbReference>
<feature type="transmembrane region" description="Helical" evidence="9">
    <location>
        <begin position="606"/>
        <end position="628"/>
    </location>
</feature>
<dbReference type="GeneID" id="102807039"/>
<feature type="transmembrane region" description="Helical" evidence="9">
    <location>
        <begin position="578"/>
        <end position="600"/>
    </location>
</feature>
<evidence type="ECO:0000256" key="10">
    <source>
        <dbReference type="SAM" id="SignalP"/>
    </source>
</evidence>
<dbReference type="Proteomes" id="UP000694865">
    <property type="component" value="Unplaced"/>
</dbReference>
<dbReference type="PRINTS" id="PR01176">
    <property type="entry name" value="GABABRECEPTR"/>
</dbReference>